<dbReference type="Pfam" id="PF01263">
    <property type="entry name" value="Aldose_epim"/>
    <property type="match status" value="1"/>
</dbReference>
<dbReference type="Proteomes" id="UP001169719">
    <property type="component" value="Unassembled WGS sequence"/>
</dbReference>
<comment type="catalytic activity">
    <reaction evidence="5">
        <text>alpha-D-glucose = beta-D-glucose</text>
        <dbReference type="Rhea" id="RHEA:10264"/>
        <dbReference type="ChEBI" id="CHEBI:15903"/>
        <dbReference type="ChEBI" id="CHEBI:17925"/>
        <dbReference type="EC" id="5.1.3.3"/>
    </reaction>
</comment>
<keyword evidence="4 5" id="KW-0119">Carbohydrate metabolism</keyword>
<dbReference type="PANTHER" id="PTHR10091">
    <property type="entry name" value="ALDOSE-1-EPIMERASE"/>
    <property type="match status" value="1"/>
</dbReference>
<dbReference type="Gene3D" id="2.70.98.10">
    <property type="match status" value="1"/>
</dbReference>
<evidence type="ECO:0000256" key="1">
    <source>
        <dbReference type="ARBA" id="ARBA00005028"/>
    </source>
</evidence>
<keyword evidence="3 5" id="KW-0413">Isomerase</keyword>
<dbReference type="RefSeq" id="WP_289963014.1">
    <property type="nucleotide sequence ID" value="NZ_JAUEOZ010000002.1"/>
</dbReference>
<evidence type="ECO:0000256" key="4">
    <source>
        <dbReference type="ARBA" id="ARBA00023277"/>
    </source>
</evidence>
<dbReference type="InterPro" id="IPR014718">
    <property type="entry name" value="GH-type_carb-bd"/>
</dbReference>
<dbReference type="InterPro" id="IPR011013">
    <property type="entry name" value="Gal_mutarotase_sf_dom"/>
</dbReference>
<dbReference type="InterPro" id="IPR015443">
    <property type="entry name" value="Aldose_1-epimerase"/>
</dbReference>
<comment type="pathway">
    <text evidence="1 5">Carbohydrate metabolism; hexose metabolism.</text>
</comment>
<dbReference type="GO" id="GO:0016853">
    <property type="term" value="F:isomerase activity"/>
    <property type="evidence" value="ECO:0007669"/>
    <property type="project" value="UniProtKB-KW"/>
</dbReference>
<comment type="similarity">
    <text evidence="2 5">Belongs to the aldose epimerase family.</text>
</comment>
<gene>
    <name evidence="6" type="ORF">QWJ08_16620</name>
</gene>
<name>A0ABT7Y4I7_9VIBR</name>
<dbReference type="PANTHER" id="PTHR10091:SF0">
    <property type="entry name" value="GALACTOSE MUTAROTASE"/>
    <property type="match status" value="1"/>
</dbReference>
<keyword evidence="7" id="KW-1185">Reference proteome</keyword>
<comment type="caution">
    <text evidence="6">The sequence shown here is derived from an EMBL/GenBank/DDBJ whole genome shotgun (WGS) entry which is preliminary data.</text>
</comment>
<evidence type="ECO:0000256" key="2">
    <source>
        <dbReference type="ARBA" id="ARBA00006206"/>
    </source>
</evidence>
<organism evidence="6 7">
    <name type="scientific">Vibrio agarivorans</name>
    <dbReference type="NCBI Taxonomy" id="153622"/>
    <lineage>
        <taxon>Bacteria</taxon>
        <taxon>Pseudomonadati</taxon>
        <taxon>Pseudomonadota</taxon>
        <taxon>Gammaproteobacteria</taxon>
        <taxon>Vibrionales</taxon>
        <taxon>Vibrionaceae</taxon>
        <taxon>Vibrio</taxon>
    </lineage>
</organism>
<dbReference type="InterPro" id="IPR008183">
    <property type="entry name" value="Aldose_1/G6P_1-epimerase"/>
</dbReference>
<dbReference type="InterPro" id="IPR047215">
    <property type="entry name" value="Galactose_mutarotase-like"/>
</dbReference>
<evidence type="ECO:0000313" key="7">
    <source>
        <dbReference type="Proteomes" id="UP001169719"/>
    </source>
</evidence>
<dbReference type="PIRSF" id="PIRSF005096">
    <property type="entry name" value="GALM"/>
    <property type="match status" value="1"/>
</dbReference>
<dbReference type="EC" id="5.1.3.3" evidence="5"/>
<proteinExistence type="inferred from homology"/>
<dbReference type="NCBIfam" id="NF008277">
    <property type="entry name" value="PRK11055.1"/>
    <property type="match status" value="1"/>
</dbReference>
<dbReference type="CDD" id="cd09019">
    <property type="entry name" value="galactose_mutarotase_like"/>
    <property type="match status" value="1"/>
</dbReference>
<reference evidence="6" key="1">
    <citation type="submission" date="2024-05" db="EMBL/GenBank/DDBJ databases">
        <title>Genome Sequences of Four Agar- Degrading Marine Bacteria.</title>
        <authorList>
            <person name="Phillips E.K."/>
            <person name="Shaffer J.C."/>
            <person name="Henson M.W."/>
            <person name="Temperton B."/>
            <person name="Thrash C.J."/>
            <person name="Martin M.O."/>
        </authorList>
    </citation>
    <scope>NUCLEOTIDE SEQUENCE</scope>
    <source>
        <strain evidence="6">EKP203</strain>
    </source>
</reference>
<evidence type="ECO:0000256" key="3">
    <source>
        <dbReference type="ARBA" id="ARBA00023235"/>
    </source>
</evidence>
<sequence>MLAQNEALKPKTWGEYHLYSLTNHKGTQVDISDLGAVIVNFFTQDKNGEHRNIVLGYDSPEQYIEGKVYFGCVVGPWANRIANAQYLHNGQTIKLETNEGPNHLHGASANIGAKRWNVDIAEENTLVMSVTMKANEAGYPASINFKVTYELTDNDQLKIEYSAVPDASVPINMTQHSYFNLSGEDDVLNHVVQIHSDKYLHVDSAAIPIEVRSVSNTPLDLRNPIKIGQSIDDDFDQLTMAGGYDHCWCFGGTKPNESLHRNATVTDNQSGLSLDVYSDQIGMQFYTGNFISGELGHNGKVHGKRAGFCLETQCYPNQVNMSNAADCIYNAGEQYRHRVIYQITK</sequence>
<protein>
    <recommendedName>
        <fullName evidence="5">Aldose 1-epimerase</fullName>
        <ecNumber evidence="5">5.1.3.3</ecNumber>
    </recommendedName>
</protein>
<dbReference type="SUPFAM" id="SSF74650">
    <property type="entry name" value="Galactose mutarotase-like"/>
    <property type="match status" value="1"/>
</dbReference>
<evidence type="ECO:0000256" key="5">
    <source>
        <dbReference type="PIRNR" id="PIRNR005096"/>
    </source>
</evidence>
<accession>A0ABT7Y4I7</accession>
<evidence type="ECO:0000313" key="6">
    <source>
        <dbReference type="EMBL" id="MDN2482967.1"/>
    </source>
</evidence>
<dbReference type="EMBL" id="JAUEOZ010000002">
    <property type="protein sequence ID" value="MDN2482967.1"/>
    <property type="molecule type" value="Genomic_DNA"/>
</dbReference>